<dbReference type="Pfam" id="PF03864">
    <property type="entry name" value="Phage_cap_E"/>
    <property type="match status" value="1"/>
</dbReference>
<reference evidence="3" key="1">
    <citation type="submission" date="2020-05" db="EMBL/GenBank/DDBJ databases">
        <authorList>
            <person name="Chiriac C."/>
            <person name="Salcher M."/>
            <person name="Ghai R."/>
            <person name="Kavagutti S V."/>
        </authorList>
    </citation>
    <scope>NUCLEOTIDE SEQUENCE</scope>
</reference>
<keyword evidence="1" id="KW-0167">Capsid protein</keyword>
<evidence type="ECO:0000313" key="3">
    <source>
        <dbReference type="EMBL" id="CAB4194563.1"/>
    </source>
</evidence>
<keyword evidence="1" id="KW-0946">Virion</keyword>
<keyword evidence="2" id="KW-1035">Host cytoplasm</keyword>
<dbReference type="InterPro" id="IPR005564">
    <property type="entry name" value="Major_capsid_GpE"/>
</dbReference>
<evidence type="ECO:0000256" key="1">
    <source>
        <dbReference type="ARBA" id="ARBA00022561"/>
    </source>
</evidence>
<dbReference type="GO" id="GO:0019028">
    <property type="term" value="C:viral capsid"/>
    <property type="evidence" value="ECO:0007669"/>
    <property type="project" value="UniProtKB-KW"/>
</dbReference>
<protein>
    <submittedName>
        <fullName evidence="3">Major capsid protein GpE</fullName>
    </submittedName>
</protein>
<accession>A0A6J5RBJ1</accession>
<evidence type="ECO:0000256" key="2">
    <source>
        <dbReference type="ARBA" id="ARBA00023200"/>
    </source>
</evidence>
<dbReference type="EMBL" id="LR797213">
    <property type="protein sequence ID" value="CAB4194563.1"/>
    <property type="molecule type" value="Genomic_DNA"/>
</dbReference>
<proteinExistence type="predicted"/>
<sequence length="326" mass="36102">MPAPSQSDLHVNVPLTNVSIAYMQSADSYIADKVFPKVPVKKQSDLYWKYSKSDWRKTDVARRAPSTESPGVGWNVNTDSYFAHVYAVHKDIDDQLRANADSNFMLDRDSTEFITNQLLLKRDIDWASTYFTSGVWDTNKVGGTDFTKWSDAGSDPIGDVARQVIAFRKQTGFAPNMMVLGADVMTALKQHPDIIDRIKYTQKGIVTEDLIATMFGVNELYTSYATVASGPQKPDAKAQDAAATYDFINNSKSALLLYAPSAPSLLTPSAGYTFTWNGYLGGNSEGIKIKRFRMEHIASDRVEAEMTYDMKVVAPDLGAYFSSVVA</sequence>
<name>A0A6J5RBJ1_9CAUD</name>
<gene>
    <name evidence="3" type="ORF">UFOVP1264_18</name>
</gene>
<dbReference type="Gene3D" id="3.90.1690.10">
    <property type="entry name" value="phage-related protein like domain"/>
    <property type="match status" value="1"/>
</dbReference>
<dbReference type="InterPro" id="IPR053738">
    <property type="entry name" value="Lambda_capsid_assembly"/>
</dbReference>
<organism evidence="3">
    <name type="scientific">uncultured Caudovirales phage</name>
    <dbReference type="NCBI Taxonomy" id="2100421"/>
    <lineage>
        <taxon>Viruses</taxon>
        <taxon>Duplodnaviria</taxon>
        <taxon>Heunggongvirae</taxon>
        <taxon>Uroviricota</taxon>
        <taxon>Caudoviricetes</taxon>
        <taxon>Peduoviridae</taxon>
        <taxon>Maltschvirus</taxon>
        <taxon>Maltschvirus maltsch</taxon>
    </lineage>
</organism>